<dbReference type="EMBL" id="JASMWN010000005">
    <property type="protein sequence ID" value="MDU9003930.1"/>
    <property type="molecule type" value="Genomic_DNA"/>
</dbReference>
<sequence length="560" mass="61871">MTELDSTNRDKSEGDVSHGIEHTLTTVLASGALGHSERRANLLRYLVDLETSGQGDKIKAYAIALDVFGRDEDFDPNSDSIVRVEIGRLRDGLRIFYGEHDDPDLWTIDIPKGTYRPTLKPPNIGPAVEAAPQAVRPFRWAVFVLPILIALPLLYYTLRPAPTSDETVTYPVLRIAVMPFEAAGDQPNLEKVAFGLYTELTLDLSAYPWIAVVSPLDPEEIGADYALKSQLLWQGDNLQTNSQLISLPGERLVWSKSYSIPTTAEHIQETHLKITSGIASSLGSENGISPDLIVARNARKAEANLEGFLCFISTYQYVVEPTRAEHLRLRDCLEDAVEAFPEFGEAWAALGVLYMDEVRFGRNPRPGRDSWKDARVAIDRSLELAPLRNAPLMAGVVLSVQAPDQDLVRAQQLGRKLREMFPRHPATLALIGSLLSEFFGLWSEGLDLAQQAIDLENAPPSGFFVTPAFFAAMQADDAAALAATEPLTTQTSETELLLKYLAAARNGKLEMMAEHRALLAQKDLRSDADLIGFVRNRRFHDELQASLIRQLEAAFLIGNG</sequence>
<evidence type="ECO:0000313" key="1">
    <source>
        <dbReference type="EMBL" id="MDU9003930.1"/>
    </source>
</evidence>
<proteinExistence type="predicted"/>
<reference evidence="2" key="1">
    <citation type="submission" date="2023-05" db="EMBL/GenBank/DDBJ databases">
        <title>Sedimentitalea sp. nov. JM2-8.</title>
        <authorList>
            <person name="Huang J."/>
        </authorList>
    </citation>
    <scope>NUCLEOTIDE SEQUENCE [LARGE SCALE GENOMIC DNA]</scope>
    <source>
        <strain evidence="2">KHS03</strain>
    </source>
</reference>
<evidence type="ECO:0008006" key="3">
    <source>
        <dbReference type="Google" id="ProtNLM"/>
    </source>
</evidence>
<dbReference type="Gene3D" id="1.25.40.10">
    <property type="entry name" value="Tetratricopeptide repeat domain"/>
    <property type="match status" value="1"/>
</dbReference>
<dbReference type="InterPro" id="IPR011990">
    <property type="entry name" value="TPR-like_helical_dom_sf"/>
</dbReference>
<dbReference type="RefSeq" id="WP_316775189.1">
    <property type="nucleotide sequence ID" value="NZ_JASMWN010000005.1"/>
</dbReference>
<organism evidence="1 2">
    <name type="scientific">Sedimentitalea todarodis</name>
    <dbReference type="NCBI Taxonomy" id="1631240"/>
    <lineage>
        <taxon>Bacteria</taxon>
        <taxon>Pseudomonadati</taxon>
        <taxon>Pseudomonadota</taxon>
        <taxon>Alphaproteobacteria</taxon>
        <taxon>Rhodobacterales</taxon>
        <taxon>Paracoccaceae</taxon>
        <taxon>Sedimentitalea</taxon>
    </lineage>
</organism>
<evidence type="ECO:0000313" key="2">
    <source>
        <dbReference type="Proteomes" id="UP001255416"/>
    </source>
</evidence>
<name>A0ABU3VCN6_9RHOB</name>
<accession>A0ABU3VCN6</accession>
<protein>
    <recommendedName>
        <fullName evidence="3">Adenylate cyclase</fullName>
    </recommendedName>
</protein>
<dbReference type="Proteomes" id="UP001255416">
    <property type="component" value="Unassembled WGS sequence"/>
</dbReference>
<gene>
    <name evidence="1" type="ORF">QO231_08690</name>
</gene>
<comment type="caution">
    <text evidence="1">The sequence shown here is derived from an EMBL/GenBank/DDBJ whole genome shotgun (WGS) entry which is preliminary data.</text>
</comment>
<keyword evidence="2" id="KW-1185">Reference proteome</keyword>